<name>A0A8C4ZVI9_GADMO</name>
<dbReference type="PRINTS" id="PR00657">
    <property type="entry name" value="CCCHEMOKINER"/>
</dbReference>
<feature type="transmembrane region" description="Helical" evidence="10">
    <location>
        <begin position="108"/>
        <end position="127"/>
    </location>
</feature>
<gene>
    <name evidence="12" type="primary">ccr7</name>
</gene>
<dbReference type="GeneID" id="115540545"/>
<dbReference type="GO" id="GO:0019722">
    <property type="term" value="P:calcium-mediated signaling"/>
    <property type="evidence" value="ECO:0007669"/>
    <property type="project" value="TreeGrafter"/>
</dbReference>
<evidence type="ECO:0000313" key="13">
    <source>
        <dbReference type="Proteomes" id="UP000694546"/>
    </source>
</evidence>
<feature type="transmembrane region" description="Helical" evidence="10">
    <location>
        <begin position="147"/>
        <end position="164"/>
    </location>
</feature>
<proteinExistence type="inferred from homology"/>
<evidence type="ECO:0000256" key="6">
    <source>
        <dbReference type="ARBA" id="ARBA00023136"/>
    </source>
</evidence>
<dbReference type="OMA" id="FICKAMH"/>
<evidence type="ECO:0000256" key="4">
    <source>
        <dbReference type="ARBA" id="ARBA00022989"/>
    </source>
</evidence>
<protein>
    <recommendedName>
        <fullName evidence="11">G-protein coupled receptors family 1 profile domain-containing protein</fullName>
    </recommendedName>
</protein>
<feature type="transmembrane region" description="Helical" evidence="10">
    <location>
        <begin position="236"/>
        <end position="258"/>
    </location>
</feature>
<keyword evidence="4 10" id="KW-1133">Transmembrane helix</keyword>
<dbReference type="PROSITE" id="PS50262">
    <property type="entry name" value="G_PROTEIN_RECEP_F1_2"/>
    <property type="match status" value="1"/>
</dbReference>
<dbReference type="AlphaFoldDB" id="A0A8C4ZVI9"/>
<evidence type="ECO:0000256" key="9">
    <source>
        <dbReference type="RuleBase" id="RU000688"/>
    </source>
</evidence>
<reference evidence="12" key="2">
    <citation type="submission" date="2025-09" db="UniProtKB">
        <authorList>
            <consortium name="Ensembl"/>
        </authorList>
    </citation>
    <scope>IDENTIFICATION</scope>
</reference>
<dbReference type="InterPro" id="IPR000355">
    <property type="entry name" value="Chemokine_rcpt"/>
</dbReference>
<dbReference type="InterPro" id="IPR017452">
    <property type="entry name" value="GPCR_Rhodpsn_7TM"/>
</dbReference>
<keyword evidence="6 10" id="KW-0472">Membrane</keyword>
<keyword evidence="3 9" id="KW-0812">Transmembrane</keyword>
<dbReference type="CTD" id="1236"/>
<dbReference type="PANTHER" id="PTHR10489:SF635">
    <property type="entry name" value="C-C CHEMOKINE RECEPTOR TYPE 7"/>
    <property type="match status" value="1"/>
</dbReference>
<dbReference type="PANTHER" id="PTHR10489">
    <property type="entry name" value="CELL ADHESION MOLECULE"/>
    <property type="match status" value="1"/>
</dbReference>
<dbReference type="InterPro" id="IPR001718">
    <property type="entry name" value="Chemokine_CCR7"/>
</dbReference>
<dbReference type="GO" id="GO:0006954">
    <property type="term" value="P:inflammatory response"/>
    <property type="evidence" value="ECO:0007669"/>
    <property type="project" value="InterPro"/>
</dbReference>
<evidence type="ECO:0000256" key="5">
    <source>
        <dbReference type="ARBA" id="ARBA00023040"/>
    </source>
</evidence>
<dbReference type="GO" id="GO:0060326">
    <property type="term" value="P:cell chemotaxis"/>
    <property type="evidence" value="ECO:0007669"/>
    <property type="project" value="TreeGrafter"/>
</dbReference>
<dbReference type="GO" id="GO:0038117">
    <property type="term" value="F:C-C motif chemokine 19 receptor activity"/>
    <property type="evidence" value="ECO:0007669"/>
    <property type="project" value="TreeGrafter"/>
</dbReference>
<dbReference type="GO" id="GO:0035757">
    <property type="term" value="F:chemokine (C-C motif) ligand 19 binding"/>
    <property type="evidence" value="ECO:0007669"/>
    <property type="project" value="TreeGrafter"/>
</dbReference>
<evidence type="ECO:0000259" key="11">
    <source>
        <dbReference type="PROSITE" id="PS50262"/>
    </source>
</evidence>
<evidence type="ECO:0000256" key="8">
    <source>
        <dbReference type="ARBA" id="ARBA00023224"/>
    </source>
</evidence>
<dbReference type="GO" id="GO:0006955">
    <property type="term" value="P:immune response"/>
    <property type="evidence" value="ECO:0007669"/>
    <property type="project" value="InterPro"/>
</dbReference>
<comment type="similarity">
    <text evidence="9">Belongs to the G-protein coupled receptor 1 family.</text>
</comment>
<evidence type="ECO:0000256" key="2">
    <source>
        <dbReference type="ARBA" id="ARBA00022475"/>
    </source>
</evidence>
<dbReference type="GeneTree" id="ENSGT01030000234667"/>
<feature type="transmembrane region" description="Helical" evidence="10">
    <location>
        <begin position="185"/>
        <end position="203"/>
    </location>
</feature>
<reference evidence="12" key="1">
    <citation type="submission" date="2025-08" db="UniProtKB">
        <authorList>
            <consortium name="Ensembl"/>
        </authorList>
    </citation>
    <scope>IDENTIFICATION</scope>
</reference>
<organism evidence="12 13">
    <name type="scientific">Gadus morhua</name>
    <name type="common">Atlantic cod</name>
    <dbReference type="NCBI Taxonomy" id="8049"/>
    <lineage>
        <taxon>Eukaryota</taxon>
        <taxon>Metazoa</taxon>
        <taxon>Chordata</taxon>
        <taxon>Craniata</taxon>
        <taxon>Vertebrata</taxon>
        <taxon>Euteleostomi</taxon>
        <taxon>Actinopterygii</taxon>
        <taxon>Neopterygii</taxon>
        <taxon>Teleostei</taxon>
        <taxon>Neoteleostei</taxon>
        <taxon>Acanthomorphata</taxon>
        <taxon>Zeiogadaria</taxon>
        <taxon>Gadariae</taxon>
        <taxon>Gadiformes</taxon>
        <taxon>Gadoidei</taxon>
        <taxon>Gadidae</taxon>
        <taxon>Gadus</taxon>
    </lineage>
</organism>
<evidence type="ECO:0000256" key="1">
    <source>
        <dbReference type="ARBA" id="ARBA00004651"/>
    </source>
</evidence>
<evidence type="ECO:0000256" key="3">
    <source>
        <dbReference type="ARBA" id="ARBA00022692"/>
    </source>
</evidence>
<evidence type="ECO:0000256" key="10">
    <source>
        <dbReference type="SAM" id="Phobius"/>
    </source>
</evidence>
<dbReference type="Proteomes" id="UP000694546">
    <property type="component" value="Chromosome 3"/>
</dbReference>
<dbReference type="GO" id="GO:0035758">
    <property type="term" value="F:chemokine (C-C motif) ligand 21 binding"/>
    <property type="evidence" value="ECO:0007669"/>
    <property type="project" value="TreeGrafter"/>
</dbReference>
<dbReference type="Ensembl" id="ENSGMOT00000022477.2">
    <property type="protein sequence ID" value="ENSGMOP00000021959.2"/>
    <property type="gene ID" value="ENSGMOG00000020472.2"/>
</dbReference>
<sequence>MAKVNEFQMFVPSLCIWIINVKICSSQEQEEEQNLDNTTVGYDYYGNTVDYTMYAYILCEKKDVIKQFRLWFIPLSCTIVFLLGLFGNSLVIFTSLHFRRLKTMTDVYLLNLAFADLLFTLTLPLWAANFLGDWKLGLFTCKAMYTLHKVTLYSSILLLSCISVDRYFAITKAVSAHLNRTKTAYLSKLSLGIIWALALVFSVPEMRYTGIRHGTCSPYPVDNTSSLLVSIQSTQIALGFVVPLLVMTFCYSAIAVKLCQSRGFERNRALKVILAVVAAFLCCQVPYTLYLFVSTLNPSLAKTGDCAQQRALLFANDITQFLAVYRCCLNPLVYGFIGVKFRQDLLKLMKEGRCLSHEQFYKCSSHSGRKSSVADTETTTTFSP</sequence>
<dbReference type="PROSITE" id="PS00237">
    <property type="entry name" value="G_PROTEIN_RECEP_F1_1"/>
    <property type="match status" value="1"/>
</dbReference>
<dbReference type="InterPro" id="IPR050119">
    <property type="entry name" value="CCR1-9-like"/>
</dbReference>
<accession>A0A8C4ZVI9</accession>
<dbReference type="GO" id="GO:0007204">
    <property type="term" value="P:positive regulation of cytosolic calcium ion concentration"/>
    <property type="evidence" value="ECO:0007669"/>
    <property type="project" value="TreeGrafter"/>
</dbReference>
<feature type="transmembrane region" description="Helical" evidence="10">
    <location>
        <begin position="323"/>
        <end position="341"/>
    </location>
</feature>
<dbReference type="Pfam" id="PF00001">
    <property type="entry name" value="7tm_1"/>
    <property type="match status" value="1"/>
</dbReference>
<dbReference type="GO" id="GO:0009897">
    <property type="term" value="C:external side of plasma membrane"/>
    <property type="evidence" value="ECO:0007669"/>
    <property type="project" value="TreeGrafter"/>
</dbReference>
<keyword evidence="2" id="KW-1003">Cell membrane</keyword>
<dbReference type="Gene3D" id="1.20.1070.10">
    <property type="entry name" value="Rhodopsin 7-helix transmembrane proteins"/>
    <property type="match status" value="1"/>
</dbReference>
<dbReference type="PRINTS" id="PR00641">
    <property type="entry name" value="CHEMOKINER7"/>
</dbReference>
<dbReference type="InterPro" id="IPR000276">
    <property type="entry name" value="GPCR_Rhodpsn"/>
</dbReference>
<feature type="transmembrane region" description="Helical" evidence="10">
    <location>
        <begin position="270"/>
        <end position="293"/>
    </location>
</feature>
<comment type="subcellular location">
    <subcellularLocation>
        <location evidence="1">Cell membrane</location>
        <topology evidence="1">Multi-pass membrane protein</topology>
    </subcellularLocation>
</comment>
<keyword evidence="13" id="KW-1185">Reference proteome</keyword>
<keyword evidence="8 9" id="KW-0807">Transducer</keyword>
<keyword evidence="5 9" id="KW-0297">G-protein coupled receptor</keyword>
<evidence type="ECO:0000313" key="12">
    <source>
        <dbReference type="Ensembl" id="ENSGMOP00000021959.2"/>
    </source>
</evidence>
<dbReference type="PRINTS" id="PR00237">
    <property type="entry name" value="GPCRRHODOPSN"/>
</dbReference>
<dbReference type="SUPFAM" id="SSF81321">
    <property type="entry name" value="Family A G protein-coupled receptor-like"/>
    <property type="match status" value="1"/>
</dbReference>
<dbReference type="RefSeq" id="XP_030207813.1">
    <property type="nucleotide sequence ID" value="XM_030351953.1"/>
</dbReference>
<dbReference type="KEGG" id="gmh:115540545"/>
<dbReference type="OrthoDB" id="9944829at2759"/>
<feature type="transmembrane region" description="Helical" evidence="10">
    <location>
        <begin position="71"/>
        <end position="96"/>
    </location>
</feature>
<feature type="domain" description="G-protein coupled receptors family 1 profile" evidence="11">
    <location>
        <begin position="87"/>
        <end position="334"/>
    </location>
</feature>
<keyword evidence="7 9" id="KW-0675">Receptor</keyword>
<evidence type="ECO:0000256" key="7">
    <source>
        <dbReference type="ARBA" id="ARBA00023170"/>
    </source>
</evidence>